<dbReference type="EMBL" id="BAAADJ010000062">
    <property type="protein sequence ID" value="GAA0344042.1"/>
    <property type="molecule type" value="Genomic_DNA"/>
</dbReference>
<dbReference type="RefSeq" id="WP_343802772.1">
    <property type="nucleotide sequence ID" value="NZ_BAAADJ010000062.1"/>
</dbReference>
<dbReference type="Proteomes" id="UP001500782">
    <property type="component" value="Unassembled WGS sequence"/>
</dbReference>
<accession>A0ABP3GFA0</accession>
<sequence length="140" mass="16209">MKKRVYVLLLFVLALANCTNTNTDFPNLHARVQDENISVNATTNFFRNNNSFYVAIMIFNNADHAIELIFDCNDILHYYGKPKETLCMDVYASTLDPQKSYKASIEVPNERIKMGNDNFHVEIKYLLVDDQFSLTVPFKE</sequence>
<keyword evidence="1" id="KW-0732">Signal</keyword>
<protein>
    <recommendedName>
        <fullName evidence="4">Intracellular proteinase inhibitor BsuPI domain-containing protein</fullName>
    </recommendedName>
</protein>
<keyword evidence="3" id="KW-1185">Reference proteome</keyword>
<feature type="chain" id="PRO_5046374481" description="Intracellular proteinase inhibitor BsuPI domain-containing protein" evidence="1">
    <location>
        <begin position="24"/>
        <end position="140"/>
    </location>
</feature>
<feature type="signal peptide" evidence="1">
    <location>
        <begin position="1"/>
        <end position="23"/>
    </location>
</feature>
<evidence type="ECO:0000313" key="3">
    <source>
        <dbReference type="Proteomes" id="UP001500782"/>
    </source>
</evidence>
<name>A0ABP3GFA0_9BACI</name>
<comment type="caution">
    <text evidence="2">The sequence shown here is derived from an EMBL/GenBank/DDBJ whole genome shotgun (WGS) entry which is preliminary data.</text>
</comment>
<gene>
    <name evidence="2" type="ORF">GCM10008967_38100</name>
</gene>
<evidence type="ECO:0000256" key="1">
    <source>
        <dbReference type="SAM" id="SignalP"/>
    </source>
</evidence>
<reference evidence="3" key="1">
    <citation type="journal article" date="2019" name="Int. J. Syst. Evol. Microbiol.">
        <title>The Global Catalogue of Microorganisms (GCM) 10K type strain sequencing project: providing services to taxonomists for standard genome sequencing and annotation.</title>
        <authorList>
            <consortium name="The Broad Institute Genomics Platform"/>
            <consortium name="The Broad Institute Genome Sequencing Center for Infectious Disease"/>
            <person name="Wu L."/>
            <person name="Ma J."/>
        </authorList>
    </citation>
    <scope>NUCLEOTIDE SEQUENCE [LARGE SCALE GENOMIC DNA]</scope>
    <source>
        <strain evidence="3">JCM 9731</strain>
    </source>
</reference>
<organism evidence="2 3">
    <name type="scientific">Bacillus carboniphilus</name>
    <dbReference type="NCBI Taxonomy" id="86663"/>
    <lineage>
        <taxon>Bacteria</taxon>
        <taxon>Bacillati</taxon>
        <taxon>Bacillota</taxon>
        <taxon>Bacilli</taxon>
        <taxon>Bacillales</taxon>
        <taxon>Bacillaceae</taxon>
        <taxon>Bacillus</taxon>
    </lineage>
</organism>
<evidence type="ECO:0008006" key="4">
    <source>
        <dbReference type="Google" id="ProtNLM"/>
    </source>
</evidence>
<evidence type="ECO:0000313" key="2">
    <source>
        <dbReference type="EMBL" id="GAA0344042.1"/>
    </source>
</evidence>
<proteinExistence type="predicted"/>